<dbReference type="CDD" id="cd00761">
    <property type="entry name" value="Glyco_tranf_GTA_type"/>
    <property type="match status" value="1"/>
</dbReference>
<reference evidence="8" key="1">
    <citation type="submission" date="2020-01" db="EMBL/GenBank/DDBJ databases">
        <authorList>
            <person name="Rat A."/>
        </authorList>
    </citation>
    <scope>NUCLEOTIDE SEQUENCE</scope>
    <source>
        <strain evidence="8">LMG 28251</strain>
    </source>
</reference>
<sequence length="344" mass="36364">MAAVNLALLRVPHGAIPAGAKLSILIPARDEEANIRACVESALMQSGIALEVIVMDDGSRDATAAIVREIAARDPRLRLEQAPPLPKDWAGKVHACARLAECATGTHLLFLDADVRLEAGAAAAMLGHAARTNCAMVSGVPRQVIGSLGEALTVPIINLLLAGYLPAMGRAFTRMPGMAAGCGQLQLVEHAAYTRIGGHESLKTSMHDGLKLARALRRAGERTELVQGAHLARCRMYEGFAASWNGFLKNACEGMATPIGLPIWTALLAGGFIAPFLLLPDTALAAALALGVRAAITRQTREPWWTIPLLPFAVLTALAIQWTALTRAVRGGQTSWKGRAYGQA</sequence>
<dbReference type="GO" id="GO:0005886">
    <property type="term" value="C:plasma membrane"/>
    <property type="evidence" value="ECO:0007669"/>
    <property type="project" value="UniProtKB-SubCell"/>
</dbReference>
<dbReference type="Proteomes" id="UP001196068">
    <property type="component" value="Unassembled WGS sequence"/>
</dbReference>
<evidence type="ECO:0000256" key="3">
    <source>
        <dbReference type="ARBA" id="ARBA00022676"/>
    </source>
</evidence>
<dbReference type="EMBL" id="JAAEDH010000003">
    <property type="protein sequence ID" value="MBR0654331.1"/>
    <property type="molecule type" value="Genomic_DNA"/>
</dbReference>
<proteinExistence type="predicted"/>
<reference evidence="8" key="2">
    <citation type="journal article" date="2021" name="Syst. Appl. Microbiol.">
        <title>Roseomonas hellenica sp. nov., isolated from roots of wild-growing Alkanna tinctoria.</title>
        <authorList>
            <person name="Rat A."/>
            <person name="Naranjo H.D."/>
            <person name="Lebbe L."/>
            <person name="Cnockaert M."/>
            <person name="Krigas N."/>
            <person name="Grigoriadou K."/>
            <person name="Maloupa E."/>
            <person name="Willems A."/>
        </authorList>
    </citation>
    <scope>NUCLEOTIDE SEQUENCE</scope>
    <source>
        <strain evidence="8">LMG 28251</strain>
    </source>
</reference>
<keyword evidence="9" id="KW-1185">Reference proteome</keyword>
<keyword evidence="6" id="KW-1133">Transmembrane helix</keyword>
<accession>A0AAF1JV39</accession>
<evidence type="ECO:0000256" key="4">
    <source>
        <dbReference type="ARBA" id="ARBA00022679"/>
    </source>
</evidence>
<evidence type="ECO:0000256" key="2">
    <source>
        <dbReference type="ARBA" id="ARBA00022475"/>
    </source>
</evidence>
<comment type="subcellular location">
    <subcellularLocation>
        <location evidence="1">Cell membrane</location>
    </subcellularLocation>
</comment>
<keyword evidence="2" id="KW-1003">Cell membrane</keyword>
<keyword evidence="4" id="KW-0808">Transferase</keyword>
<keyword evidence="5 6" id="KW-0472">Membrane</keyword>
<evidence type="ECO:0000313" key="8">
    <source>
        <dbReference type="EMBL" id="MBR0654331.1"/>
    </source>
</evidence>
<dbReference type="Gene3D" id="3.90.550.10">
    <property type="entry name" value="Spore Coat Polysaccharide Biosynthesis Protein SpsA, Chain A"/>
    <property type="match status" value="1"/>
</dbReference>
<evidence type="ECO:0000256" key="1">
    <source>
        <dbReference type="ARBA" id="ARBA00004236"/>
    </source>
</evidence>
<dbReference type="InterPro" id="IPR029044">
    <property type="entry name" value="Nucleotide-diphossugar_trans"/>
</dbReference>
<evidence type="ECO:0000256" key="6">
    <source>
        <dbReference type="SAM" id="Phobius"/>
    </source>
</evidence>
<evidence type="ECO:0000313" key="9">
    <source>
        <dbReference type="Proteomes" id="UP001196068"/>
    </source>
</evidence>
<feature type="transmembrane region" description="Helical" evidence="6">
    <location>
        <begin position="304"/>
        <end position="324"/>
    </location>
</feature>
<feature type="domain" description="Glycosyltransferase 2-like" evidence="7">
    <location>
        <begin position="23"/>
        <end position="149"/>
    </location>
</feature>
<dbReference type="AlphaFoldDB" id="A0AAF1JV39"/>
<feature type="transmembrane region" description="Helical" evidence="6">
    <location>
        <begin position="263"/>
        <end position="292"/>
    </location>
</feature>
<keyword evidence="6" id="KW-0812">Transmembrane</keyword>
<dbReference type="Pfam" id="PF00535">
    <property type="entry name" value="Glycos_transf_2"/>
    <property type="match status" value="1"/>
</dbReference>
<organism evidence="8 9">
    <name type="scientific">Plastoroseomonas arctica</name>
    <dbReference type="NCBI Taxonomy" id="1509237"/>
    <lineage>
        <taxon>Bacteria</taxon>
        <taxon>Pseudomonadati</taxon>
        <taxon>Pseudomonadota</taxon>
        <taxon>Alphaproteobacteria</taxon>
        <taxon>Acetobacterales</taxon>
        <taxon>Acetobacteraceae</taxon>
        <taxon>Plastoroseomonas</taxon>
    </lineage>
</organism>
<evidence type="ECO:0000259" key="7">
    <source>
        <dbReference type="Pfam" id="PF00535"/>
    </source>
</evidence>
<keyword evidence="3" id="KW-0328">Glycosyltransferase</keyword>
<name>A0AAF1JV39_9PROT</name>
<dbReference type="PANTHER" id="PTHR43646">
    <property type="entry name" value="GLYCOSYLTRANSFERASE"/>
    <property type="match status" value="1"/>
</dbReference>
<dbReference type="SUPFAM" id="SSF53448">
    <property type="entry name" value="Nucleotide-diphospho-sugar transferases"/>
    <property type="match status" value="1"/>
</dbReference>
<comment type="caution">
    <text evidence="8">The sequence shown here is derived from an EMBL/GenBank/DDBJ whole genome shotgun (WGS) entry which is preliminary data.</text>
</comment>
<dbReference type="PANTHER" id="PTHR43646:SF2">
    <property type="entry name" value="GLYCOSYLTRANSFERASE 2-LIKE DOMAIN-CONTAINING PROTEIN"/>
    <property type="match status" value="1"/>
</dbReference>
<dbReference type="InterPro" id="IPR001173">
    <property type="entry name" value="Glyco_trans_2-like"/>
</dbReference>
<dbReference type="GO" id="GO:0016757">
    <property type="term" value="F:glycosyltransferase activity"/>
    <property type="evidence" value="ECO:0007669"/>
    <property type="project" value="UniProtKB-KW"/>
</dbReference>
<gene>
    <name evidence="8" type="ORF">GXW79_04475</name>
</gene>
<evidence type="ECO:0000256" key="5">
    <source>
        <dbReference type="ARBA" id="ARBA00023136"/>
    </source>
</evidence>
<protein>
    <submittedName>
        <fullName evidence="8">Glycosyltransferase family 2 protein</fullName>
    </submittedName>
</protein>